<gene>
    <name evidence="2" type="ORF">FTUN_6871</name>
</gene>
<dbReference type="EMBL" id="CP053452">
    <property type="protein sequence ID" value="QJW99269.1"/>
    <property type="molecule type" value="Genomic_DNA"/>
</dbReference>
<reference evidence="3" key="1">
    <citation type="submission" date="2020-05" db="EMBL/GenBank/DDBJ databases">
        <title>Frigoriglobus tundricola gen. nov., sp. nov., a psychrotolerant cellulolytic planctomycete of the family Gemmataceae with two divergent copies of 16S rRNA gene.</title>
        <authorList>
            <person name="Kulichevskaya I.S."/>
            <person name="Ivanova A.A."/>
            <person name="Naumoff D.G."/>
            <person name="Beletsky A.V."/>
            <person name="Rijpstra W.I.C."/>
            <person name="Sinninghe Damste J.S."/>
            <person name="Mardanov A.V."/>
            <person name="Ravin N.V."/>
            <person name="Dedysh S.N."/>
        </authorList>
    </citation>
    <scope>NUCLEOTIDE SEQUENCE [LARGE SCALE GENOMIC DNA]</scope>
    <source>
        <strain evidence="3">PL17</strain>
    </source>
</reference>
<name>A0A6M5YZ12_9BACT</name>
<dbReference type="Proteomes" id="UP000503447">
    <property type="component" value="Chromosome"/>
</dbReference>
<evidence type="ECO:0000256" key="1">
    <source>
        <dbReference type="SAM" id="MobiDB-lite"/>
    </source>
</evidence>
<keyword evidence="3" id="KW-1185">Reference proteome</keyword>
<protein>
    <submittedName>
        <fullName evidence="2">Uncharacterized protein</fullName>
    </submittedName>
</protein>
<accession>A0A6M5YZ12</accession>
<sequence length="38" mass="4096">MPQGPLMRPAPVSGPGSADGRRCAGLRPHGRSYQKNYE</sequence>
<organism evidence="2 3">
    <name type="scientific">Frigoriglobus tundricola</name>
    <dbReference type="NCBI Taxonomy" id="2774151"/>
    <lineage>
        <taxon>Bacteria</taxon>
        <taxon>Pseudomonadati</taxon>
        <taxon>Planctomycetota</taxon>
        <taxon>Planctomycetia</taxon>
        <taxon>Gemmatales</taxon>
        <taxon>Gemmataceae</taxon>
        <taxon>Frigoriglobus</taxon>
    </lineage>
</organism>
<dbReference type="AlphaFoldDB" id="A0A6M5YZ12"/>
<feature type="region of interest" description="Disordered" evidence="1">
    <location>
        <begin position="1"/>
        <end position="38"/>
    </location>
</feature>
<evidence type="ECO:0000313" key="3">
    <source>
        <dbReference type="Proteomes" id="UP000503447"/>
    </source>
</evidence>
<evidence type="ECO:0000313" key="2">
    <source>
        <dbReference type="EMBL" id="QJW99269.1"/>
    </source>
</evidence>
<proteinExistence type="predicted"/>
<dbReference type="KEGG" id="ftj:FTUN_6871"/>